<dbReference type="Proteomes" id="UP000049983">
    <property type="component" value="Unassembled WGS sequence"/>
</dbReference>
<gene>
    <name evidence="1" type="ORF">LA5096_01919</name>
</gene>
<protein>
    <submittedName>
        <fullName evidence="1">Uncharacterized protein</fullName>
    </submittedName>
</protein>
<keyword evidence="2" id="KW-1185">Reference proteome</keyword>
<name>A0A0M6ZKT1_9HYPH</name>
<evidence type="ECO:0000313" key="2">
    <source>
        <dbReference type="Proteomes" id="UP000049983"/>
    </source>
</evidence>
<proteinExistence type="predicted"/>
<dbReference type="EMBL" id="CXWC01000004">
    <property type="protein sequence ID" value="CTQ68817.1"/>
    <property type="molecule type" value="Genomic_DNA"/>
</dbReference>
<sequence>MTIGLPGCPTDLDCLYCRKKTAIHSLMSCPSRLSVENLSNVPNQYEPKVIPHLGDARENLSIHDATYFEFIWVNVEKFKLTKISDNKYRRLFMSKLKTVLFTIAIQCFYIASPQAQTLDGLSHDVNSTKPAITATSESTSVLAQATCNLSAFNACGVSCDTRWKACTGNRGGNDSTVQACRKTYEACVQGCRNRHNCN</sequence>
<reference evidence="2" key="1">
    <citation type="submission" date="2015-07" db="EMBL/GenBank/DDBJ databases">
        <authorList>
            <person name="Rodrigo-Torres Lidia"/>
            <person name="Arahal R.David."/>
        </authorList>
    </citation>
    <scope>NUCLEOTIDE SEQUENCE [LARGE SCALE GENOMIC DNA]</scope>
    <source>
        <strain evidence="2">CECT 5096</strain>
    </source>
</reference>
<organism evidence="1 2">
    <name type="scientific">Roseibium album</name>
    <dbReference type="NCBI Taxonomy" id="311410"/>
    <lineage>
        <taxon>Bacteria</taxon>
        <taxon>Pseudomonadati</taxon>
        <taxon>Pseudomonadota</taxon>
        <taxon>Alphaproteobacteria</taxon>
        <taxon>Hyphomicrobiales</taxon>
        <taxon>Stappiaceae</taxon>
        <taxon>Roseibium</taxon>
    </lineage>
</organism>
<accession>A0A0M6ZKT1</accession>
<dbReference type="AlphaFoldDB" id="A0A0M6ZKT1"/>
<evidence type="ECO:0000313" key="1">
    <source>
        <dbReference type="EMBL" id="CTQ68817.1"/>
    </source>
</evidence>